<organism evidence="2">
    <name type="scientific">bioreactor metagenome</name>
    <dbReference type="NCBI Taxonomy" id="1076179"/>
    <lineage>
        <taxon>unclassified sequences</taxon>
        <taxon>metagenomes</taxon>
        <taxon>ecological metagenomes</taxon>
    </lineage>
</organism>
<protein>
    <recommendedName>
        <fullName evidence="3">Phage portal protein</fullName>
    </recommendedName>
</protein>
<evidence type="ECO:0008006" key="3">
    <source>
        <dbReference type="Google" id="ProtNLM"/>
    </source>
</evidence>
<accession>A0A645HZR9</accession>
<reference evidence="2" key="1">
    <citation type="submission" date="2019-08" db="EMBL/GenBank/DDBJ databases">
        <authorList>
            <person name="Kucharzyk K."/>
            <person name="Murdoch R.W."/>
            <person name="Higgins S."/>
            <person name="Loffler F."/>
        </authorList>
    </citation>
    <scope>NUCLEOTIDE SEQUENCE</scope>
</reference>
<dbReference type="EMBL" id="VSSQ01103537">
    <property type="protein sequence ID" value="MPN44420.1"/>
    <property type="molecule type" value="Genomic_DNA"/>
</dbReference>
<gene>
    <name evidence="2" type="ORF">SDC9_191985</name>
</gene>
<evidence type="ECO:0000313" key="2">
    <source>
        <dbReference type="EMBL" id="MPN44420.1"/>
    </source>
</evidence>
<sequence length="177" mass="20260">MGQLDPKQPAANHAEFIKIILSEIARCVCSTYGTLAGDFSGHNYASGRLDNQIYHKSILVDRNFWESEVLNRIFEVWFREYSLSQMRQAPPDRHTWFWDGFPHVDPGKEASAQEKRLANHTTTLAAECAKDGRDYMAVLRQRGKEIRLMREFGIPISDEKSTEQVKSEPDDGSEPVE</sequence>
<evidence type="ECO:0000256" key="1">
    <source>
        <dbReference type="SAM" id="MobiDB-lite"/>
    </source>
</evidence>
<name>A0A645HZR9_9ZZZZ</name>
<feature type="region of interest" description="Disordered" evidence="1">
    <location>
        <begin position="155"/>
        <end position="177"/>
    </location>
</feature>
<proteinExistence type="predicted"/>
<comment type="caution">
    <text evidence="2">The sequence shown here is derived from an EMBL/GenBank/DDBJ whole genome shotgun (WGS) entry which is preliminary data.</text>
</comment>
<dbReference type="AlphaFoldDB" id="A0A645HZR9"/>
<feature type="compositionally biased region" description="Basic and acidic residues" evidence="1">
    <location>
        <begin position="157"/>
        <end position="169"/>
    </location>
</feature>